<evidence type="ECO:0000313" key="2">
    <source>
        <dbReference type="Proteomes" id="UP000250140"/>
    </source>
</evidence>
<dbReference type="Pfam" id="PF00106">
    <property type="entry name" value="adh_short"/>
    <property type="match status" value="1"/>
</dbReference>
<dbReference type="InterPro" id="IPR052184">
    <property type="entry name" value="SDR_enzymes"/>
</dbReference>
<dbReference type="PRINTS" id="PR00081">
    <property type="entry name" value="GDHRDH"/>
</dbReference>
<evidence type="ECO:0000313" key="1">
    <source>
        <dbReference type="EMBL" id="OCL15267.1"/>
    </source>
</evidence>
<dbReference type="InterPro" id="IPR036291">
    <property type="entry name" value="NAD(P)-bd_dom_sf"/>
</dbReference>
<sequence>MPTIVITGAASGIGAAFLAHYASDASNSLIALDRSPILRLPTYAARLTTHILDITSEPALASLSQELKDVPIDLLIHSAGVRGLVPSIVQSDPGDTTRAETIETMDAETMRTAFEINTLGTFMLIRTLLPNLCSAAVPKVVVMSSRMGSISYNSIGAGYAYRASKAALNAVVKSFSIDVPEVIFALVHPGRVETGLVEWKEDGAIRAGESVRDMLDLIGGWGREDSRLFVDRWGKEIGW</sequence>
<dbReference type="Proteomes" id="UP000250140">
    <property type="component" value="Unassembled WGS sequence"/>
</dbReference>
<proteinExistence type="predicted"/>
<dbReference type="SUPFAM" id="SSF51735">
    <property type="entry name" value="NAD(P)-binding Rossmann-fold domains"/>
    <property type="match status" value="1"/>
</dbReference>
<protein>
    <submittedName>
        <fullName evidence="1">C-factor</fullName>
    </submittedName>
</protein>
<keyword evidence="2" id="KW-1185">Reference proteome</keyword>
<organism evidence="1 2">
    <name type="scientific">Glonium stellatum</name>
    <dbReference type="NCBI Taxonomy" id="574774"/>
    <lineage>
        <taxon>Eukaryota</taxon>
        <taxon>Fungi</taxon>
        <taxon>Dikarya</taxon>
        <taxon>Ascomycota</taxon>
        <taxon>Pezizomycotina</taxon>
        <taxon>Dothideomycetes</taxon>
        <taxon>Pleosporomycetidae</taxon>
        <taxon>Gloniales</taxon>
        <taxon>Gloniaceae</taxon>
        <taxon>Glonium</taxon>
    </lineage>
</organism>
<dbReference type="AlphaFoldDB" id="A0A8E2FDR3"/>
<dbReference type="GO" id="GO:0016616">
    <property type="term" value="F:oxidoreductase activity, acting on the CH-OH group of donors, NAD or NADP as acceptor"/>
    <property type="evidence" value="ECO:0007669"/>
    <property type="project" value="TreeGrafter"/>
</dbReference>
<reference evidence="1 2" key="1">
    <citation type="journal article" date="2016" name="Nat. Commun.">
        <title>Ectomycorrhizal ecology is imprinted in the genome of the dominant symbiotic fungus Cenococcum geophilum.</title>
        <authorList>
            <consortium name="DOE Joint Genome Institute"/>
            <person name="Peter M."/>
            <person name="Kohler A."/>
            <person name="Ohm R.A."/>
            <person name="Kuo A."/>
            <person name="Krutzmann J."/>
            <person name="Morin E."/>
            <person name="Arend M."/>
            <person name="Barry K.W."/>
            <person name="Binder M."/>
            <person name="Choi C."/>
            <person name="Clum A."/>
            <person name="Copeland A."/>
            <person name="Grisel N."/>
            <person name="Haridas S."/>
            <person name="Kipfer T."/>
            <person name="LaButti K."/>
            <person name="Lindquist E."/>
            <person name="Lipzen A."/>
            <person name="Maire R."/>
            <person name="Meier B."/>
            <person name="Mihaltcheva S."/>
            <person name="Molinier V."/>
            <person name="Murat C."/>
            <person name="Poggeler S."/>
            <person name="Quandt C.A."/>
            <person name="Sperisen C."/>
            <person name="Tritt A."/>
            <person name="Tisserant E."/>
            <person name="Crous P.W."/>
            <person name="Henrissat B."/>
            <person name="Nehls U."/>
            <person name="Egli S."/>
            <person name="Spatafora J.W."/>
            <person name="Grigoriev I.V."/>
            <person name="Martin F.M."/>
        </authorList>
    </citation>
    <scope>NUCLEOTIDE SEQUENCE [LARGE SCALE GENOMIC DNA]</scope>
    <source>
        <strain evidence="1 2">CBS 207.34</strain>
    </source>
</reference>
<dbReference type="Gene3D" id="3.40.50.720">
    <property type="entry name" value="NAD(P)-binding Rossmann-like Domain"/>
    <property type="match status" value="1"/>
</dbReference>
<name>A0A8E2FDR3_9PEZI</name>
<dbReference type="InterPro" id="IPR002347">
    <property type="entry name" value="SDR_fam"/>
</dbReference>
<dbReference type="EMBL" id="KV748469">
    <property type="protein sequence ID" value="OCL15267.1"/>
    <property type="molecule type" value="Genomic_DNA"/>
</dbReference>
<accession>A0A8E2FDR3</accession>
<dbReference type="OrthoDB" id="5296at2759"/>
<dbReference type="PANTHER" id="PTHR45458:SF1">
    <property type="entry name" value="SHORT CHAIN DEHYDROGENASE"/>
    <property type="match status" value="1"/>
</dbReference>
<gene>
    <name evidence="1" type="ORF">AOQ84DRAFT_87779</name>
</gene>
<dbReference type="PANTHER" id="PTHR45458">
    <property type="entry name" value="SHORT-CHAIN DEHYDROGENASE/REDUCTASE SDR"/>
    <property type="match status" value="1"/>
</dbReference>